<evidence type="ECO:0000259" key="1">
    <source>
        <dbReference type="Pfam" id="PF00248"/>
    </source>
</evidence>
<organism evidence="2 4">
    <name type="scientific">Salinicoccus sesuvii</name>
    <dbReference type="NCBI Taxonomy" id="868281"/>
    <lineage>
        <taxon>Bacteria</taxon>
        <taxon>Bacillati</taxon>
        <taxon>Bacillota</taxon>
        <taxon>Bacilli</taxon>
        <taxon>Bacillales</taxon>
        <taxon>Staphylococcaceae</taxon>
        <taxon>Salinicoccus</taxon>
    </lineage>
</organism>
<name>A0ABV7N4C1_9STAP</name>
<evidence type="ECO:0000313" key="2">
    <source>
        <dbReference type="EMBL" id="MFC3388454.1"/>
    </source>
</evidence>
<dbReference type="EMBL" id="JBHRVQ010000006">
    <property type="protein sequence ID" value="MFC3389712.1"/>
    <property type="molecule type" value="Genomic_DNA"/>
</dbReference>
<evidence type="ECO:0000313" key="3">
    <source>
        <dbReference type="EMBL" id="MFC3389712.1"/>
    </source>
</evidence>
<comment type="caution">
    <text evidence="2">The sequence shown here is derived from an EMBL/GenBank/DDBJ whole genome shotgun (WGS) entry which is preliminary data.</text>
</comment>
<dbReference type="PANTHER" id="PTHR43312">
    <property type="entry name" value="D-THREO-ALDOSE 1-DEHYDROGENASE"/>
    <property type="match status" value="1"/>
</dbReference>
<dbReference type="InterPro" id="IPR023210">
    <property type="entry name" value="NADP_OxRdtase_dom"/>
</dbReference>
<dbReference type="Pfam" id="PF00248">
    <property type="entry name" value="Aldo_ket_red"/>
    <property type="match status" value="1"/>
</dbReference>
<dbReference type="InterPro" id="IPR053135">
    <property type="entry name" value="AKR2_Oxidoreductase"/>
</dbReference>
<dbReference type="PANTHER" id="PTHR43312:SF1">
    <property type="entry name" value="NADP-DEPENDENT OXIDOREDUCTASE DOMAIN-CONTAINING PROTEIN"/>
    <property type="match status" value="1"/>
</dbReference>
<feature type="domain" description="NADP-dependent oxidoreductase" evidence="1">
    <location>
        <begin position="20"/>
        <end position="295"/>
    </location>
</feature>
<reference evidence="4" key="2">
    <citation type="journal article" date="2019" name="Int. J. Syst. Evol. Microbiol.">
        <title>The Global Catalogue of Microorganisms (GCM) 10K type strain sequencing project: providing services to taxonomists for standard genome sequencing and annotation.</title>
        <authorList>
            <consortium name="The Broad Institute Genomics Platform"/>
            <consortium name="The Broad Institute Genome Sequencing Center for Infectious Disease"/>
            <person name="Wu L."/>
            <person name="Ma J."/>
        </authorList>
    </citation>
    <scope>NUCLEOTIDE SEQUENCE [LARGE SCALE GENOMIC DNA]</scope>
    <source>
        <strain evidence="4">CCM 7756</strain>
    </source>
</reference>
<dbReference type="SUPFAM" id="SSF51430">
    <property type="entry name" value="NAD(P)-linked oxidoreductase"/>
    <property type="match status" value="1"/>
</dbReference>
<reference evidence="2" key="3">
    <citation type="submission" date="2024-09" db="EMBL/GenBank/DDBJ databases">
        <authorList>
            <person name="Sun Q."/>
            <person name="Mori K."/>
        </authorList>
    </citation>
    <scope>NUCLEOTIDE SEQUENCE</scope>
    <source>
        <strain evidence="2">CCM 7756</strain>
    </source>
</reference>
<protein>
    <submittedName>
        <fullName evidence="2">Aldo/keto reductase</fullName>
    </submittedName>
</protein>
<dbReference type="InterPro" id="IPR036812">
    <property type="entry name" value="NAD(P)_OxRdtase_dom_sf"/>
</dbReference>
<sequence>MTFMKNIQLKDGINLSEFSLGCMNLPLSDSAETEKIIGRALEAGVTHFDTADLYQFGENERVVGNILRKFQADYDFTIGTKAGNEFDAAKQEKIGWNPSASHLKEAIKQSISRLGVEVIDLYQLHGGTIEDNKDETIGAFEDLKQEGLIRSYGISSIRPNVINYYMKHSSISTLMMQFNLIDNRPLEILDDINSDVTVLARGPVMKGLLSKNSKEILKDKFEDGVMDYSQSELNHTIDALSALNPDLTALSYGFLRHHNAVIVNGVSSIEQLESNIDSYNQMPELSQGDLDQIMAAVKMMKYEAHR</sequence>
<evidence type="ECO:0000313" key="4">
    <source>
        <dbReference type="Proteomes" id="UP001595637"/>
    </source>
</evidence>
<keyword evidence="4" id="KW-1185">Reference proteome</keyword>
<dbReference type="EMBL" id="JBHRVQ010000001">
    <property type="protein sequence ID" value="MFC3388454.1"/>
    <property type="molecule type" value="Genomic_DNA"/>
</dbReference>
<gene>
    <name evidence="2" type="ORF">ACFOEO_07720</name>
    <name evidence="3" type="ORF">ACFOEO_14195</name>
</gene>
<proteinExistence type="predicted"/>
<dbReference type="RefSeq" id="WP_380653955.1">
    <property type="nucleotide sequence ID" value="NZ_JBHRVQ010000001.1"/>
</dbReference>
<dbReference type="CDD" id="cd19086">
    <property type="entry name" value="AKR_AKR11C1"/>
    <property type="match status" value="1"/>
</dbReference>
<accession>A0ABV7N4C1</accession>
<reference evidence="2" key="1">
    <citation type="journal article" date="2014" name="Int. J. Syst. Evol. Microbiol.">
        <title>Complete genome of a new Firmicutes species belonging to the dominant human colonic microbiota ('Ruminococcus bicirculans') reveals two chromosomes and a selective capacity to utilize plant glucans.</title>
        <authorList>
            <consortium name="NISC Comparative Sequencing Program"/>
            <person name="Wegmann U."/>
            <person name="Louis P."/>
            <person name="Goesmann A."/>
            <person name="Henrissat B."/>
            <person name="Duncan S.H."/>
            <person name="Flint H.J."/>
        </authorList>
    </citation>
    <scope>NUCLEOTIDE SEQUENCE</scope>
    <source>
        <strain evidence="2">CCM 7756</strain>
    </source>
</reference>
<dbReference type="Proteomes" id="UP001595637">
    <property type="component" value="Unassembled WGS sequence"/>
</dbReference>
<dbReference type="Gene3D" id="3.20.20.100">
    <property type="entry name" value="NADP-dependent oxidoreductase domain"/>
    <property type="match status" value="1"/>
</dbReference>